<dbReference type="Proteomes" id="UP000494261">
    <property type="component" value="Unassembled WGS sequence"/>
</dbReference>
<evidence type="ECO:0000256" key="1">
    <source>
        <dbReference type="SAM" id="MobiDB-lite"/>
    </source>
</evidence>
<sequence>MSLSSLSLASRLLFTSLPHHYSNIQTSRPAAVCGSHCAHRAHAARDGMFHNCYACRSAGYTRYRHLSGQSRGSLGDVVRRIATPRRAFVAHRISRISRSALRFLDPPLLSAQRAAPSPPRPRSCTRDLPGTQRRSRRTNQEGGKCCECVTRVRNWRVASDSGPCNACALMEHSDIPADAHATNDAMHVTAHSRAAEVAQVRQTIRSTHDAYGPRRRSRSGIRPVHADSSMNQNPPPPSAPSIRTPPPPLAARGISADGSRLA</sequence>
<name>A0A6P2NFP4_9BURK</name>
<dbReference type="AlphaFoldDB" id="A0A6P2NFP4"/>
<organism evidence="2 3">
    <name type="scientific">Burkholderia aenigmatica</name>
    <dbReference type="NCBI Taxonomy" id="2015348"/>
    <lineage>
        <taxon>Bacteria</taxon>
        <taxon>Pseudomonadati</taxon>
        <taxon>Pseudomonadota</taxon>
        <taxon>Betaproteobacteria</taxon>
        <taxon>Burkholderiales</taxon>
        <taxon>Burkholderiaceae</taxon>
        <taxon>Burkholderia</taxon>
        <taxon>Burkholderia cepacia complex</taxon>
    </lineage>
</organism>
<evidence type="ECO:0000313" key="2">
    <source>
        <dbReference type="EMBL" id="VWB92745.1"/>
    </source>
</evidence>
<feature type="compositionally biased region" description="Pro residues" evidence="1">
    <location>
        <begin position="233"/>
        <end position="249"/>
    </location>
</feature>
<gene>
    <name evidence="2" type="ORF">BLA13014_04315</name>
</gene>
<protein>
    <submittedName>
        <fullName evidence="2">Uncharacterized protein</fullName>
    </submittedName>
</protein>
<accession>A0A6P2NFP4</accession>
<feature type="region of interest" description="Disordered" evidence="1">
    <location>
        <begin position="110"/>
        <end position="141"/>
    </location>
</feature>
<proteinExistence type="predicted"/>
<dbReference type="EMBL" id="CABVQC010000030">
    <property type="protein sequence ID" value="VWB92745.1"/>
    <property type="molecule type" value="Genomic_DNA"/>
</dbReference>
<evidence type="ECO:0000313" key="3">
    <source>
        <dbReference type="Proteomes" id="UP000494261"/>
    </source>
</evidence>
<feature type="region of interest" description="Disordered" evidence="1">
    <location>
        <begin position="204"/>
        <end position="262"/>
    </location>
</feature>
<reference evidence="2 3" key="1">
    <citation type="submission" date="2019-09" db="EMBL/GenBank/DDBJ databases">
        <authorList>
            <person name="Depoorter E."/>
        </authorList>
    </citation>
    <scope>NUCLEOTIDE SEQUENCE [LARGE SCALE GENOMIC DNA]</scope>
    <source>
        <strain evidence="2">LMG 13014</strain>
    </source>
</reference>